<dbReference type="OrthoDB" id="369355at2"/>
<name>A0A5S5CDP7_9BACL</name>
<evidence type="ECO:0000256" key="1">
    <source>
        <dbReference type="SAM" id="Phobius"/>
    </source>
</evidence>
<organism evidence="2 3">
    <name type="scientific">Paenibacillus methanolicus</name>
    <dbReference type="NCBI Taxonomy" id="582686"/>
    <lineage>
        <taxon>Bacteria</taxon>
        <taxon>Bacillati</taxon>
        <taxon>Bacillota</taxon>
        <taxon>Bacilli</taxon>
        <taxon>Bacillales</taxon>
        <taxon>Paenibacillaceae</taxon>
        <taxon>Paenibacillus</taxon>
    </lineage>
</organism>
<dbReference type="GO" id="GO:0006813">
    <property type="term" value="P:potassium ion transport"/>
    <property type="evidence" value="ECO:0007669"/>
    <property type="project" value="InterPro"/>
</dbReference>
<feature type="transmembrane region" description="Helical" evidence="1">
    <location>
        <begin position="65"/>
        <end position="88"/>
    </location>
</feature>
<accession>A0A5S5CDP7</accession>
<reference evidence="2 3" key="1">
    <citation type="submission" date="2019-07" db="EMBL/GenBank/DDBJ databases">
        <title>Genomic Encyclopedia of Type Strains, Phase III (KMG-III): the genomes of soil and plant-associated and newly described type strains.</title>
        <authorList>
            <person name="Whitman W."/>
        </authorList>
    </citation>
    <scope>NUCLEOTIDE SEQUENCE [LARGE SCALE GENOMIC DNA]</scope>
    <source>
        <strain evidence="2 3">BL24</strain>
    </source>
</reference>
<dbReference type="Proteomes" id="UP000323257">
    <property type="component" value="Unassembled WGS sequence"/>
</dbReference>
<sequence length="239" mass="27202">MSGLVFILIYFGIMGLVVEIASELFVVTGLERSISRFQVISMLTGTGFTTKESELILRHPIRRKIGIALILFGAFSLAVVISSITNILADDFRTPQLLVATASLTIVCAIVKNRRFHARTRPLFEKHLKQDFQLHELPVQEVLYIHDNDLLASVSLHERSGYIGRQARDVLNDEEDIHLLYIKRGHVHLRKGVRLETLAAGDLLFLYGDKSRIEAKFKEELREELRQAEDEKHVSTLLE</sequence>
<dbReference type="SUPFAM" id="SSF116726">
    <property type="entry name" value="TrkA C-terminal domain-like"/>
    <property type="match status" value="1"/>
</dbReference>
<keyword evidence="1" id="KW-0812">Transmembrane</keyword>
<protein>
    <recommendedName>
        <fullName evidence="4">TrkA family protein</fullName>
    </recommendedName>
</protein>
<keyword evidence="1" id="KW-0472">Membrane</keyword>
<dbReference type="AlphaFoldDB" id="A0A5S5CDP7"/>
<dbReference type="RefSeq" id="WP_148928872.1">
    <property type="nucleotide sequence ID" value="NZ_VNHS01000003.1"/>
</dbReference>
<keyword evidence="1" id="KW-1133">Transmembrane helix</keyword>
<comment type="caution">
    <text evidence="2">The sequence shown here is derived from an EMBL/GenBank/DDBJ whole genome shotgun (WGS) entry which is preliminary data.</text>
</comment>
<feature type="transmembrane region" description="Helical" evidence="1">
    <location>
        <begin position="6"/>
        <end position="27"/>
    </location>
</feature>
<dbReference type="EMBL" id="VNHS01000003">
    <property type="protein sequence ID" value="TYP76446.1"/>
    <property type="molecule type" value="Genomic_DNA"/>
</dbReference>
<keyword evidence="3" id="KW-1185">Reference proteome</keyword>
<dbReference type="InterPro" id="IPR036721">
    <property type="entry name" value="RCK_C_sf"/>
</dbReference>
<gene>
    <name evidence="2" type="ORF">BCM02_103107</name>
</gene>
<evidence type="ECO:0000313" key="2">
    <source>
        <dbReference type="EMBL" id="TYP76446.1"/>
    </source>
</evidence>
<evidence type="ECO:0008006" key="4">
    <source>
        <dbReference type="Google" id="ProtNLM"/>
    </source>
</evidence>
<evidence type="ECO:0000313" key="3">
    <source>
        <dbReference type="Proteomes" id="UP000323257"/>
    </source>
</evidence>
<proteinExistence type="predicted"/>
<feature type="transmembrane region" description="Helical" evidence="1">
    <location>
        <begin position="94"/>
        <end position="111"/>
    </location>
</feature>